<organism evidence="2 3">
    <name type="scientific">Labeo rohita</name>
    <name type="common">Indian major carp</name>
    <name type="synonym">Cyprinus rohita</name>
    <dbReference type="NCBI Taxonomy" id="84645"/>
    <lineage>
        <taxon>Eukaryota</taxon>
        <taxon>Metazoa</taxon>
        <taxon>Chordata</taxon>
        <taxon>Craniata</taxon>
        <taxon>Vertebrata</taxon>
        <taxon>Euteleostomi</taxon>
        <taxon>Actinopterygii</taxon>
        <taxon>Neopterygii</taxon>
        <taxon>Teleostei</taxon>
        <taxon>Ostariophysi</taxon>
        <taxon>Cypriniformes</taxon>
        <taxon>Cyprinidae</taxon>
        <taxon>Labeoninae</taxon>
        <taxon>Labeonini</taxon>
        <taxon>Labeo</taxon>
    </lineage>
</organism>
<accession>A0ABQ8L1V1</accession>
<dbReference type="InterPro" id="IPR021109">
    <property type="entry name" value="Peptidase_aspartic_dom_sf"/>
</dbReference>
<sequence length="258" mass="28242">MSPCQRRPPARNWLAGCIVHSDLPIGAPEVAVKINGKPFRTLLDSNSAVSLVQPLILAPHGESKAVLPIICVHGDTRQVPARRVTISAAPGAWPVEAGLMKDLPVPVLLGRDWPGFDHLLAAATQPASPRGSHSFAKEQCKGDRLKHCWTQIRVIEGKEAQPGPHPLPHFIVQNGLLYCVAQQRGEEKLLLVVLHTKTETVLELAHSHPMAGHLGVENPVQRIRDRFHRPGLEAEAKRFCQACPTCQLTSPRKPPPVR</sequence>
<dbReference type="Pfam" id="PF17921">
    <property type="entry name" value="Integrase_H2C2"/>
    <property type="match status" value="1"/>
</dbReference>
<dbReference type="EMBL" id="JACTAM010002441">
    <property type="protein sequence ID" value="KAI2644739.1"/>
    <property type="molecule type" value="Genomic_DNA"/>
</dbReference>
<proteinExistence type="predicted"/>
<gene>
    <name evidence="2" type="ORF">H4Q32_026608</name>
</gene>
<keyword evidence="3" id="KW-1185">Reference proteome</keyword>
<evidence type="ECO:0000313" key="2">
    <source>
        <dbReference type="EMBL" id="KAI2644739.1"/>
    </source>
</evidence>
<evidence type="ECO:0000259" key="1">
    <source>
        <dbReference type="Pfam" id="PF17921"/>
    </source>
</evidence>
<name>A0ABQ8L1V1_LABRO</name>
<comment type="caution">
    <text evidence="2">The sequence shown here is derived from an EMBL/GenBank/DDBJ whole genome shotgun (WGS) entry which is preliminary data.</text>
</comment>
<dbReference type="PANTHER" id="PTHR46888:SF1">
    <property type="entry name" value="RIBONUCLEASE H"/>
    <property type="match status" value="1"/>
</dbReference>
<dbReference type="InterPro" id="IPR041588">
    <property type="entry name" value="Integrase_H2C2"/>
</dbReference>
<feature type="domain" description="Integrase zinc-binding" evidence="1">
    <location>
        <begin position="196"/>
        <end position="251"/>
    </location>
</feature>
<dbReference type="Gene3D" id="1.10.340.70">
    <property type="match status" value="1"/>
</dbReference>
<evidence type="ECO:0000313" key="3">
    <source>
        <dbReference type="Proteomes" id="UP000830375"/>
    </source>
</evidence>
<reference evidence="2 3" key="1">
    <citation type="submission" date="2022-01" db="EMBL/GenBank/DDBJ databases">
        <title>A high-quality chromosome-level genome assembly of rohu carp, Labeo rohita.</title>
        <authorList>
            <person name="Arick M.A. II"/>
            <person name="Hsu C.-Y."/>
            <person name="Magbanua Z."/>
            <person name="Pechanova O."/>
            <person name="Grover C."/>
            <person name="Miller E."/>
            <person name="Thrash A."/>
            <person name="Ezzel L."/>
            <person name="Alam S."/>
            <person name="Benzie J."/>
            <person name="Hamilton M."/>
            <person name="Karsi A."/>
            <person name="Lawrence M.L."/>
            <person name="Peterson D.G."/>
        </authorList>
    </citation>
    <scope>NUCLEOTIDE SEQUENCE [LARGE SCALE GENOMIC DNA]</scope>
    <source>
        <strain evidence="3">BAU-BD-2019</strain>
        <tissue evidence="2">Blood</tissue>
    </source>
</reference>
<dbReference type="SUPFAM" id="SSF50630">
    <property type="entry name" value="Acid proteases"/>
    <property type="match status" value="1"/>
</dbReference>
<protein>
    <submittedName>
        <fullName evidence="2">Gypsy retrotransposon integrase-like protein 1</fullName>
    </submittedName>
</protein>
<dbReference type="Proteomes" id="UP000830375">
    <property type="component" value="Unassembled WGS sequence"/>
</dbReference>
<dbReference type="PANTHER" id="PTHR46888">
    <property type="entry name" value="ZINC KNUCKLE DOMAINCONTAINING PROTEIN-RELATED"/>
    <property type="match status" value="1"/>
</dbReference>